<dbReference type="AlphaFoldDB" id="A0A667HXT7"/>
<name>A0A667HXT7_LYNCA</name>
<organism evidence="1 2">
    <name type="scientific">Lynx canadensis</name>
    <name type="common">Canada lynx</name>
    <name type="synonym">Felis canadensis</name>
    <dbReference type="NCBI Taxonomy" id="61383"/>
    <lineage>
        <taxon>Eukaryota</taxon>
        <taxon>Metazoa</taxon>
        <taxon>Chordata</taxon>
        <taxon>Craniata</taxon>
        <taxon>Vertebrata</taxon>
        <taxon>Euteleostomi</taxon>
        <taxon>Mammalia</taxon>
        <taxon>Eutheria</taxon>
        <taxon>Laurasiatheria</taxon>
        <taxon>Carnivora</taxon>
        <taxon>Feliformia</taxon>
        <taxon>Felidae</taxon>
        <taxon>Felinae</taxon>
        <taxon>Lynx</taxon>
    </lineage>
</organism>
<gene>
    <name evidence="1" type="primary">AFMID</name>
</gene>
<protein>
    <submittedName>
        <fullName evidence="1">Arylformamidase</fullName>
    </submittedName>
</protein>
<reference evidence="1" key="1">
    <citation type="submission" date="2025-08" db="UniProtKB">
        <authorList>
            <consortium name="Ensembl"/>
        </authorList>
    </citation>
    <scope>IDENTIFICATION</scope>
</reference>
<dbReference type="Proteomes" id="UP000472241">
    <property type="component" value="Unplaced"/>
</dbReference>
<reference evidence="1" key="2">
    <citation type="submission" date="2025-09" db="UniProtKB">
        <authorList>
            <consortium name="Ensembl"/>
        </authorList>
    </citation>
    <scope>IDENTIFICATION</scope>
</reference>
<evidence type="ECO:0000313" key="1">
    <source>
        <dbReference type="Ensembl" id="ENSLCNP00005024894.1"/>
    </source>
</evidence>
<evidence type="ECO:0000313" key="2">
    <source>
        <dbReference type="Proteomes" id="UP000472241"/>
    </source>
</evidence>
<sequence length="93" mass="10695">EMEVPERGRRAEAPWKKLSKEELENQYSPSRWVIRLGAEEALRTYSQIGDEASPFCVFFHGGYWQSGRHCAEEDGTLRLKNSTMWITLKSSGS</sequence>
<dbReference type="Ensembl" id="ENSLCNT00005027809.1">
    <property type="protein sequence ID" value="ENSLCNP00005024894.1"/>
    <property type="gene ID" value="ENSLCNG00005016166.1"/>
</dbReference>
<keyword evidence="2" id="KW-1185">Reference proteome</keyword>
<accession>A0A667HXT7</accession>
<proteinExistence type="predicted"/>